<dbReference type="OrthoDB" id="2680713at2"/>
<dbReference type="KEGG" id="rst:ATY39_10350"/>
<reference evidence="3" key="2">
    <citation type="submission" date="2016-03" db="EMBL/GenBank/DDBJ databases">
        <authorList>
            <person name="Seldin L."/>
        </authorList>
    </citation>
    <scope>NUCLEOTIDE SEQUENCE [LARGE SCALE GENOMIC DNA]</scope>
    <source>
        <strain evidence="3">PP9</strain>
    </source>
</reference>
<protein>
    <submittedName>
        <fullName evidence="2">Spore coat protein</fullName>
    </submittedName>
</protein>
<name>A0A143HDI8_9BACL</name>
<gene>
    <name evidence="2" type="ORF">ATY39_10350</name>
</gene>
<dbReference type="GO" id="GO:0031160">
    <property type="term" value="C:spore wall"/>
    <property type="evidence" value="ECO:0007669"/>
    <property type="project" value="InterPro"/>
</dbReference>
<keyword evidence="3" id="KW-1185">Reference proteome</keyword>
<dbReference type="GO" id="GO:0030435">
    <property type="term" value="P:sporulation resulting in formation of a cellular spore"/>
    <property type="evidence" value="ECO:0007669"/>
    <property type="project" value="InterPro"/>
</dbReference>
<proteinExistence type="predicted"/>
<dbReference type="Proteomes" id="UP000076021">
    <property type="component" value="Chromosome"/>
</dbReference>
<evidence type="ECO:0000313" key="3">
    <source>
        <dbReference type="Proteomes" id="UP000076021"/>
    </source>
</evidence>
<accession>A0A143HDI8</accession>
<dbReference type="InterPro" id="IPR011428">
    <property type="entry name" value="Spore_coat_X/V"/>
</dbReference>
<dbReference type="STRING" id="241244.ATY39_10350"/>
<dbReference type="EMBL" id="CP014806">
    <property type="protein sequence ID" value="AMW99804.1"/>
    <property type="molecule type" value="Genomic_DNA"/>
</dbReference>
<sequence length="151" mass="16550">MSEYENSNKWSAMDSSMDHPCDPCHNNNEDINNNATEVADIDQSSNEIIIIRDSCDITVETTDTQVAVSLQAALQVAIAIVVNITIADSSRAETVTQELLQRAQIRQANRQKLVIVNSRSVNVTTTDTDVAISLQLLLQILVALVAQLDIL</sequence>
<dbReference type="Pfam" id="PF07552">
    <property type="entry name" value="Coat_X"/>
    <property type="match status" value="2"/>
</dbReference>
<reference evidence="2 3" key="1">
    <citation type="journal article" date="2016" name="Genome Announc.">
        <title>Whole-Genome Sequence of Rummeliibacillus stabekisii Strain PP9 Isolated from Antarctic Soil.</title>
        <authorList>
            <person name="da Mota F.F."/>
            <person name="Vollu R.E."/>
            <person name="Jurelevicius D."/>
            <person name="Seldin L."/>
        </authorList>
    </citation>
    <scope>NUCLEOTIDE SEQUENCE [LARGE SCALE GENOMIC DNA]</scope>
    <source>
        <strain evidence="2 3">PP9</strain>
    </source>
</reference>
<feature type="domain" description="Spore coat protein X/V" evidence="1">
    <location>
        <begin position="29"/>
        <end position="86"/>
    </location>
</feature>
<evidence type="ECO:0000259" key="1">
    <source>
        <dbReference type="Pfam" id="PF07552"/>
    </source>
</evidence>
<dbReference type="RefSeq" id="WP_066789481.1">
    <property type="nucleotide sequence ID" value="NZ_CP014806.1"/>
</dbReference>
<dbReference type="AlphaFoldDB" id="A0A143HDI8"/>
<feature type="domain" description="Spore coat protein X/V" evidence="1">
    <location>
        <begin position="93"/>
        <end position="150"/>
    </location>
</feature>
<organism evidence="2 3">
    <name type="scientific">Rummeliibacillus stabekisii</name>
    <dbReference type="NCBI Taxonomy" id="241244"/>
    <lineage>
        <taxon>Bacteria</taxon>
        <taxon>Bacillati</taxon>
        <taxon>Bacillota</taxon>
        <taxon>Bacilli</taxon>
        <taxon>Bacillales</taxon>
        <taxon>Caryophanaceae</taxon>
        <taxon>Rummeliibacillus</taxon>
    </lineage>
</organism>
<keyword evidence="2" id="KW-0167">Capsid protein</keyword>
<evidence type="ECO:0000313" key="2">
    <source>
        <dbReference type="EMBL" id="AMW99804.1"/>
    </source>
</evidence>
<keyword evidence="2" id="KW-0946">Virion</keyword>